<proteinExistence type="predicted"/>
<accession>A0ABN1G959</accession>
<dbReference type="Proteomes" id="UP001500957">
    <property type="component" value="Unassembled WGS sequence"/>
</dbReference>
<dbReference type="SUPFAM" id="SSF55681">
    <property type="entry name" value="Class II aaRS and biotin synthetases"/>
    <property type="match status" value="1"/>
</dbReference>
<reference evidence="5 6" key="1">
    <citation type="journal article" date="2019" name="Int. J. Syst. Evol. Microbiol.">
        <title>The Global Catalogue of Microorganisms (GCM) 10K type strain sequencing project: providing services to taxonomists for standard genome sequencing and annotation.</title>
        <authorList>
            <consortium name="The Broad Institute Genomics Platform"/>
            <consortium name="The Broad Institute Genome Sequencing Center for Infectious Disease"/>
            <person name="Wu L."/>
            <person name="Ma J."/>
        </authorList>
    </citation>
    <scope>NUCLEOTIDE SEQUENCE [LARGE SCALE GENOMIC DNA]</scope>
    <source>
        <strain evidence="5 6">JCM 10671</strain>
    </source>
</reference>
<comment type="caution">
    <text evidence="5">The sequence shown here is derived from an EMBL/GenBank/DDBJ whole genome shotgun (WGS) entry which is preliminary data.</text>
</comment>
<gene>
    <name evidence="5" type="ORF">GCM10009547_05660</name>
</gene>
<evidence type="ECO:0000313" key="5">
    <source>
        <dbReference type="EMBL" id="GAA0606563.1"/>
    </source>
</evidence>
<dbReference type="PANTHER" id="PTHR12835:SF5">
    <property type="entry name" value="BIOTIN--PROTEIN LIGASE"/>
    <property type="match status" value="1"/>
</dbReference>
<name>A0ABN1G959_9ACTN</name>
<evidence type="ECO:0000256" key="1">
    <source>
        <dbReference type="ARBA" id="ARBA00022598"/>
    </source>
</evidence>
<dbReference type="Pfam" id="PF03099">
    <property type="entry name" value="BPL_LplA_LipB"/>
    <property type="match status" value="1"/>
</dbReference>
<sequence length="285" mass="28905">MRGTLFGGLSSPNVEVVTEPLGQPLDADLLRAALPAGPWEVVVVPETGSTNADVRAAAVEGRARPGHVCVAEHQTAGRGRLDRTWSAAPGEALTFSVLVHPEGVPAERWAWLPLLTGVAVTDAIHGLRLKWPNDVLDAAGGKLAGILVERVDTPGGPMAVIGIGLNVTGAPDIPGASSLARAGGDDLDRTTLLAVVLRALGARFEAWHAAGGDATACGLAADYRAVCATLGADVRAELPGGNVLVGRGEDVDPDGSLVIATENGPARVAAGDVTHVRAAGAREPG</sequence>
<protein>
    <recommendedName>
        <fullName evidence="3">biotin--[biotin carboxyl-carrier protein] ligase</fullName>
        <ecNumber evidence="3">6.3.4.15</ecNumber>
    </recommendedName>
</protein>
<dbReference type="Gene3D" id="2.30.30.100">
    <property type="match status" value="1"/>
</dbReference>
<dbReference type="CDD" id="cd16442">
    <property type="entry name" value="BPL"/>
    <property type="match status" value="1"/>
</dbReference>
<dbReference type="InterPro" id="IPR003142">
    <property type="entry name" value="BPL_C"/>
</dbReference>
<keyword evidence="1 5" id="KW-0436">Ligase</keyword>
<evidence type="ECO:0000256" key="2">
    <source>
        <dbReference type="ARBA" id="ARBA00023267"/>
    </source>
</evidence>
<dbReference type="EMBL" id="BAAAHE010000006">
    <property type="protein sequence ID" value="GAA0606563.1"/>
    <property type="molecule type" value="Genomic_DNA"/>
</dbReference>
<dbReference type="InterPro" id="IPR004408">
    <property type="entry name" value="Biotin_CoA_COase_ligase"/>
</dbReference>
<dbReference type="Pfam" id="PF02237">
    <property type="entry name" value="BPL_C"/>
    <property type="match status" value="1"/>
</dbReference>
<feature type="domain" description="BPL/LPL catalytic" evidence="4">
    <location>
        <begin position="24"/>
        <end position="208"/>
    </location>
</feature>
<keyword evidence="2" id="KW-0092">Biotin</keyword>
<dbReference type="InterPro" id="IPR045864">
    <property type="entry name" value="aa-tRNA-synth_II/BPL/LPL"/>
</dbReference>
<dbReference type="PANTHER" id="PTHR12835">
    <property type="entry name" value="BIOTIN PROTEIN LIGASE"/>
    <property type="match status" value="1"/>
</dbReference>
<evidence type="ECO:0000259" key="4">
    <source>
        <dbReference type="PROSITE" id="PS51733"/>
    </source>
</evidence>
<keyword evidence="6" id="KW-1185">Reference proteome</keyword>
<dbReference type="PROSITE" id="PS51733">
    <property type="entry name" value="BPL_LPL_CATALYTIC"/>
    <property type="match status" value="1"/>
</dbReference>
<dbReference type="NCBIfam" id="TIGR00121">
    <property type="entry name" value="birA_ligase"/>
    <property type="match status" value="1"/>
</dbReference>
<evidence type="ECO:0000256" key="3">
    <source>
        <dbReference type="ARBA" id="ARBA00024227"/>
    </source>
</evidence>
<dbReference type="Gene3D" id="3.30.930.10">
    <property type="entry name" value="Bira Bifunctional Protein, Domain 2"/>
    <property type="match status" value="1"/>
</dbReference>
<dbReference type="GO" id="GO:0016874">
    <property type="term" value="F:ligase activity"/>
    <property type="evidence" value="ECO:0007669"/>
    <property type="project" value="UniProtKB-KW"/>
</dbReference>
<dbReference type="EC" id="6.3.4.15" evidence="3"/>
<evidence type="ECO:0000313" key="6">
    <source>
        <dbReference type="Proteomes" id="UP001500957"/>
    </source>
</evidence>
<dbReference type="InterPro" id="IPR004143">
    <property type="entry name" value="BPL_LPL_catalytic"/>
</dbReference>
<organism evidence="5 6">
    <name type="scientific">Sporichthya brevicatena</name>
    <dbReference type="NCBI Taxonomy" id="171442"/>
    <lineage>
        <taxon>Bacteria</taxon>
        <taxon>Bacillati</taxon>
        <taxon>Actinomycetota</taxon>
        <taxon>Actinomycetes</taxon>
        <taxon>Sporichthyales</taxon>
        <taxon>Sporichthyaceae</taxon>
        <taxon>Sporichthya</taxon>
    </lineage>
</organism>